<protein>
    <submittedName>
        <fullName evidence="1">Uncharacterized protein</fullName>
    </submittedName>
</protein>
<name>A0A318R829_9PROT</name>
<comment type="caution">
    <text evidence="1">The sequence shown here is derived from an EMBL/GenBank/DDBJ whole genome shotgun (WGS) entry which is preliminary data.</text>
</comment>
<accession>A0A318R829</accession>
<gene>
    <name evidence="1" type="ORF">CFR80_06060</name>
</gene>
<dbReference type="AlphaFoldDB" id="A0A318R829"/>
<dbReference type="EMBL" id="NKTX01000008">
    <property type="protein sequence ID" value="PYD82463.1"/>
    <property type="molecule type" value="Genomic_DNA"/>
</dbReference>
<organism evidence="1 2">
    <name type="scientific">Komagataeibacter oboediens</name>
    <dbReference type="NCBI Taxonomy" id="65958"/>
    <lineage>
        <taxon>Bacteria</taxon>
        <taxon>Pseudomonadati</taxon>
        <taxon>Pseudomonadota</taxon>
        <taxon>Alphaproteobacteria</taxon>
        <taxon>Acetobacterales</taxon>
        <taxon>Acetobacteraceae</taxon>
        <taxon>Komagataeibacter</taxon>
    </lineage>
</organism>
<sequence length="81" mass="8642">MAAGPLYVRQARADRALPLLAQTAPVSGWFPAHAAGHALSGSGRGLRRAAMRFSGPRVYVRLLPGRAGVVRPARHHGRPLQ</sequence>
<evidence type="ECO:0000313" key="2">
    <source>
        <dbReference type="Proteomes" id="UP000247417"/>
    </source>
</evidence>
<proteinExistence type="predicted"/>
<evidence type="ECO:0000313" key="1">
    <source>
        <dbReference type="EMBL" id="PYD82463.1"/>
    </source>
</evidence>
<dbReference type="Proteomes" id="UP000247417">
    <property type="component" value="Unassembled WGS sequence"/>
</dbReference>
<reference evidence="1 2" key="1">
    <citation type="submission" date="2017-07" db="EMBL/GenBank/DDBJ databases">
        <title>A draft genome sequence of Komagataeibacter oboediens LMG 18849.</title>
        <authorList>
            <person name="Skraban J."/>
            <person name="Cleenwerck I."/>
            <person name="Vandamme P."/>
            <person name="Trcek J."/>
        </authorList>
    </citation>
    <scope>NUCLEOTIDE SEQUENCE [LARGE SCALE GENOMIC DNA]</scope>
    <source>
        <strain evidence="1 2">LMG 18849</strain>
    </source>
</reference>